<dbReference type="RefSeq" id="WP_148813446.1">
    <property type="nucleotide sequence ID" value="NZ_CP043046.1"/>
</dbReference>
<evidence type="ECO:0000256" key="8">
    <source>
        <dbReference type="PIRSR" id="PIRSR000190-1"/>
    </source>
</evidence>
<dbReference type="Gene3D" id="2.30.110.10">
    <property type="entry name" value="Electron Transport, Fmn-binding Protein, Chain A"/>
    <property type="match status" value="1"/>
</dbReference>
<dbReference type="AlphaFoldDB" id="A0A5C0ASN6"/>
<comment type="cofactor">
    <cofactor evidence="7 9">
        <name>FMN</name>
        <dbReference type="ChEBI" id="CHEBI:58210"/>
    </cofactor>
    <text evidence="7 9">Binds 1 FMN per subunit.</text>
</comment>
<dbReference type="OrthoDB" id="9780392at2"/>
<dbReference type="PROSITE" id="PS01064">
    <property type="entry name" value="PYRIDOX_OXIDASE"/>
    <property type="match status" value="1"/>
</dbReference>
<feature type="binding site" evidence="7 9">
    <location>
        <begin position="60"/>
        <end position="65"/>
    </location>
    <ligand>
        <name>FMN</name>
        <dbReference type="ChEBI" id="CHEBI:58210"/>
    </ligand>
</feature>
<feature type="binding site" evidence="7 8">
    <location>
        <begin position="189"/>
        <end position="191"/>
    </location>
    <ligand>
        <name>substrate</name>
    </ligand>
</feature>
<feature type="domain" description="Pyridoxine 5'-phosphate oxidase dimerisation C-terminal" evidence="11">
    <location>
        <begin position="170"/>
        <end position="211"/>
    </location>
</feature>
<evidence type="ECO:0000256" key="7">
    <source>
        <dbReference type="HAMAP-Rule" id="MF_01629"/>
    </source>
</evidence>
<keyword evidence="4 7" id="KW-0288">FMN</keyword>
<evidence type="ECO:0000313" key="13">
    <source>
        <dbReference type="Proteomes" id="UP000325161"/>
    </source>
</evidence>
<evidence type="ECO:0000256" key="3">
    <source>
        <dbReference type="ARBA" id="ARBA00022630"/>
    </source>
</evidence>
<evidence type="ECO:0000313" key="12">
    <source>
        <dbReference type="EMBL" id="QEI05292.1"/>
    </source>
</evidence>
<dbReference type="PANTHER" id="PTHR10851">
    <property type="entry name" value="PYRIDOXINE-5-PHOSPHATE OXIDASE"/>
    <property type="match status" value="1"/>
</dbReference>
<comment type="function">
    <text evidence="7">Catalyzes the oxidation of either pyridoxine 5'-phosphate (PNP) or pyridoxamine 5'-phosphate (PMP) into pyridoxal 5'-phosphate (PLP).</text>
</comment>
<comment type="similarity">
    <text evidence="1 7">Belongs to the pyridoxamine 5'-phosphate oxidase family.</text>
</comment>
<keyword evidence="6 7" id="KW-0664">Pyridoxine biosynthesis</keyword>
<protein>
    <recommendedName>
        <fullName evidence="7">Pyridoxine/pyridoxamine 5'-phosphate oxidase</fullName>
        <ecNumber evidence="7">1.4.3.5</ecNumber>
    </recommendedName>
    <alternativeName>
        <fullName evidence="7">PNP/PMP oxidase</fullName>
        <shortName evidence="7">PNPOx</shortName>
    </alternativeName>
    <alternativeName>
        <fullName evidence="7">Pyridoxal 5'-phosphate synthase</fullName>
    </alternativeName>
</protein>
<evidence type="ECO:0000259" key="10">
    <source>
        <dbReference type="Pfam" id="PF01243"/>
    </source>
</evidence>
<dbReference type="KEGG" id="pacr:FXN63_05135"/>
<feature type="binding site" evidence="7 9">
    <location>
        <position position="104"/>
    </location>
    <ligand>
        <name>FMN</name>
        <dbReference type="ChEBI" id="CHEBI:58210"/>
    </ligand>
</feature>
<dbReference type="SUPFAM" id="SSF50475">
    <property type="entry name" value="FMN-binding split barrel"/>
    <property type="match status" value="1"/>
</dbReference>
<dbReference type="NCBIfam" id="NF004231">
    <property type="entry name" value="PRK05679.1"/>
    <property type="match status" value="1"/>
</dbReference>
<dbReference type="EMBL" id="CP043046">
    <property type="protein sequence ID" value="QEI05292.1"/>
    <property type="molecule type" value="Genomic_DNA"/>
</dbReference>
<feature type="domain" description="Pyridoxamine 5'-phosphate oxidase N-terminal" evidence="10">
    <location>
        <begin position="33"/>
        <end position="157"/>
    </location>
</feature>
<evidence type="ECO:0000256" key="2">
    <source>
        <dbReference type="ARBA" id="ARBA00011738"/>
    </source>
</evidence>
<evidence type="ECO:0000259" key="11">
    <source>
        <dbReference type="Pfam" id="PF10590"/>
    </source>
</evidence>
<comment type="catalytic activity">
    <reaction evidence="7">
        <text>pyridoxine 5'-phosphate + O2 = pyridoxal 5'-phosphate + H2O2</text>
        <dbReference type="Rhea" id="RHEA:15149"/>
        <dbReference type="ChEBI" id="CHEBI:15379"/>
        <dbReference type="ChEBI" id="CHEBI:16240"/>
        <dbReference type="ChEBI" id="CHEBI:58589"/>
        <dbReference type="ChEBI" id="CHEBI:597326"/>
        <dbReference type="EC" id="1.4.3.5"/>
    </reaction>
</comment>
<dbReference type="GO" id="GO:0010181">
    <property type="term" value="F:FMN binding"/>
    <property type="evidence" value="ECO:0007669"/>
    <property type="project" value="UniProtKB-UniRule"/>
</dbReference>
<accession>A0A5C0ASN6</accession>
<dbReference type="EC" id="1.4.3.5" evidence="7"/>
<reference evidence="12 13" key="1">
    <citation type="submission" date="2019-08" db="EMBL/GenBank/DDBJ databases">
        <title>Amphibian skin-associated Pigmentiphaga: genome sequence and occurrence across geography and hosts.</title>
        <authorList>
            <person name="Bletz M.C."/>
            <person name="Bunk B."/>
            <person name="Sproeer C."/>
            <person name="Biwer P."/>
            <person name="Reiter S."/>
            <person name="Rabemananjara F.C.E."/>
            <person name="Schulz S."/>
            <person name="Overmann J."/>
            <person name="Vences M."/>
        </authorList>
    </citation>
    <scope>NUCLEOTIDE SEQUENCE [LARGE SCALE GENOMIC DNA]</scope>
    <source>
        <strain evidence="12 13">Mada1488</strain>
    </source>
</reference>
<dbReference type="GO" id="GO:0008615">
    <property type="term" value="P:pyridoxine biosynthetic process"/>
    <property type="evidence" value="ECO:0007669"/>
    <property type="project" value="UniProtKB-UniRule"/>
</dbReference>
<evidence type="ECO:0000256" key="6">
    <source>
        <dbReference type="ARBA" id="ARBA00023096"/>
    </source>
</evidence>
<feature type="binding site" evidence="7 8">
    <location>
        <position position="130"/>
    </location>
    <ligand>
        <name>substrate</name>
    </ligand>
</feature>
<proteinExistence type="inferred from homology"/>
<keyword evidence="3 7" id="KW-0285">Flavoprotein</keyword>
<comment type="pathway">
    <text evidence="7">Cofactor metabolism; pyridoxal 5'-phosphate salvage; pyridoxal 5'-phosphate from pyridoxamine 5'-phosphate: step 1/1.</text>
</comment>
<feature type="binding site" evidence="7 8">
    <location>
        <position position="126"/>
    </location>
    <ligand>
        <name>substrate</name>
    </ligand>
</feature>
<feature type="binding site" evidence="7 9">
    <location>
        <position position="81"/>
    </location>
    <ligand>
        <name>FMN</name>
        <dbReference type="ChEBI" id="CHEBI:58210"/>
    </ligand>
</feature>
<feature type="binding site" evidence="7 9">
    <location>
        <begin position="139"/>
        <end position="140"/>
    </location>
    <ligand>
        <name>FMN</name>
        <dbReference type="ChEBI" id="CHEBI:58210"/>
    </ligand>
</feature>
<dbReference type="InterPro" id="IPR019740">
    <property type="entry name" value="Pyridox_Oxase_CS"/>
</dbReference>
<feature type="binding site" evidence="7 9">
    <location>
        <position position="183"/>
    </location>
    <ligand>
        <name>FMN</name>
        <dbReference type="ChEBI" id="CHEBI:58210"/>
    </ligand>
</feature>
<dbReference type="InterPro" id="IPR011576">
    <property type="entry name" value="Pyridox_Oxase_N"/>
</dbReference>
<dbReference type="Pfam" id="PF10590">
    <property type="entry name" value="PNP_phzG_C"/>
    <property type="match status" value="1"/>
</dbReference>
<feature type="binding site" evidence="7 8">
    <location>
        <position position="65"/>
    </location>
    <ligand>
        <name>substrate</name>
    </ligand>
</feature>
<evidence type="ECO:0000256" key="1">
    <source>
        <dbReference type="ARBA" id="ARBA00007301"/>
    </source>
</evidence>
<keyword evidence="5 7" id="KW-0560">Oxidoreductase</keyword>
<dbReference type="Pfam" id="PF01243">
    <property type="entry name" value="PNPOx_N"/>
    <property type="match status" value="1"/>
</dbReference>
<dbReference type="PANTHER" id="PTHR10851:SF0">
    <property type="entry name" value="PYRIDOXINE-5'-PHOSPHATE OXIDASE"/>
    <property type="match status" value="1"/>
</dbReference>
<dbReference type="NCBIfam" id="TIGR00558">
    <property type="entry name" value="pdxH"/>
    <property type="match status" value="1"/>
</dbReference>
<dbReference type="UniPathway" id="UPA01068">
    <property type="reaction ID" value="UER00304"/>
</dbReference>
<organism evidence="12 13">
    <name type="scientific">Pigmentiphaga aceris</name>
    <dbReference type="NCBI Taxonomy" id="1940612"/>
    <lineage>
        <taxon>Bacteria</taxon>
        <taxon>Pseudomonadati</taxon>
        <taxon>Pseudomonadota</taxon>
        <taxon>Betaproteobacteria</taxon>
        <taxon>Burkholderiales</taxon>
        <taxon>Alcaligenaceae</taxon>
        <taxon>Pigmentiphaga</taxon>
    </lineage>
</organism>
<feature type="binding site" evidence="7 9">
    <location>
        <position position="193"/>
    </location>
    <ligand>
        <name>FMN</name>
        <dbReference type="ChEBI" id="CHEBI:58210"/>
    </ligand>
</feature>
<feature type="binding site" evidence="7 9">
    <location>
        <begin position="75"/>
        <end position="76"/>
    </location>
    <ligand>
        <name>FMN</name>
        <dbReference type="ChEBI" id="CHEBI:58210"/>
    </ligand>
</feature>
<sequence>MSIADLRQDYLQGALRESEAAASPFDQFTVWFDQALATHVPETNAMTLATVGADGRPSARIVLLKGQDARGFSFFTNYESRKAEDLAAHPFASLLFFWIPLERQVRIEGRVERVSDAESDEYYAKRPLGSRIGAWASDQSREVASRQVLETREQEARARFGDAPPRPPHWGGYRLVPDTFEFWQGRSSRLHDRLRYRSDGAGGWAISRLAP</sequence>
<evidence type="ECO:0000256" key="4">
    <source>
        <dbReference type="ARBA" id="ARBA00022643"/>
    </source>
</evidence>
<comment type="subunit">
    <text evidence="2 7">Homodimer.</text>
</comment>
<comment type="pathway">
    <text evidence="7">Cofactor metabolism; pyridoxal 5'-phosphate salvage; pyridoxal 5'-phosphate from pyridoxine 5'-phosphate: step 1/1.</text>
</comment>
<dbReference type="InterPro" id="IPR012349">
    <property type="entry name" value="Split_barrel_FMN-bd"/>
</dbReference>
<feature type="binding site" evidence="8">
    <location>
        <begin position="7"/>
        <end position="10"/>
    </location>
    <ligand>
        <name>substrate</name>
    </ligand>
</feature>
<dbReference type="InterPro" id="IPR000659">
    <property type="entry name" value="Pyridox_Oxase"/>
</dbReference>
<name>A0A5C0ASN6_9BURK</name>
<dbReference type="Proteomes" id="UP000325161">
    <property type="component" value="Chromosome"/>
</dbReference>
<evidence type="ECO:0000256" key="5">
    <source>
        <dbReference type="ARBA" id="ARBA00023002"/>
    </source>
</evidence>
<comment type="catalytic activity">
    <reaction evidence="7">
        <text>pyridoxamine 5'-phosphate + O2 + H2O = pyridoxal 5'-phosphate + H2O2 + NH4(+)</text>
        <dbReference type="Rhea" id="RHEA:15817"/>
        <dbReference type="ChEBI" id="CHEBI:15377"/>
        <dbReference type="ChEBI" id="CHEBI:15379"/>
        <dbReference type="ChEBI" id="CHEBI:16240"/>
        <dbReference type="ChEBI" id="CHEBI:28938"/>
        <dbReference type="ChEBI" id="CHEBI:58451"/>
        <dbReference type="ChEBI" id="CHEBI:597326"/>
        <dbReference type="EC" id="1.4.3.5"/>
    </reaction>
</comment>
<feature type="binding site" evidence="7 9">
    <location>
        <position position="82"/>
    </location>
    <ligand>
        <name>FMN</name>
        <dbReference type="ChEBI" id="CHEBI:58210"/>
    </ligand>
</feature>
<evidence type="ECO:0000256" key="9">
    <source>
        <dbReference type="PIRSR" id="PIRSR000190-2"/>
    </source>
</evidence>
<feature type="binding site" evidence="7 8">
    <location>
        <position position="122"/>
    </location>
    <ligand>
        <name>substrate</name>
    </ligand>
</feature>
<dbReference type="FunFam" id="2.30.110.10:FF:000020">
    <property type="entry name" value="PNPO isoform 11"/>
    <property type="match status" value="1"/>
</dbReference>
<dbReference type="GO" id="GO:0004733">
    <property type="term" value="F:pyridoxamine phosphate oxidase activity"/>
    <property type="evidence" value="ECO:0007669"/>
    <property type="project" value="UniProtKB-UniRule"/>
</dbReference>
<dbReference type="InterPro" id="IPR019576">
    <property type="entry name" value="Pyridoxamine_oxidase_dimer_C"/>
</dbReference>
<gene>
    <name evidence="7 12" type="primary">pdxH</name>
    <name evidence="12" type="ORF">FXN63_05135</name>
</gene>
<keyword evidence="13" id="KW-1185">Reference proteome</keyword>
<dbReference type="HAMAP" id="MF_01629">
    <property type="entry name" value="PdxH"/>
    <property type="match status" value="1"/>
</dbReference>
<dbReference type="PIRSF" id="PIRSF000190">
    <property type="entry name" value="Pyd_amn-ph_oxd"/>
    <property type="match status" value="1"/>
</dbReference>